<gene>
    <name evidence="3" type="ORF">HGRIS_002646</name>
</gene>
<evidence type="ECO:0000313" key="3">
    <source>
        <dbReference type="EMBL" id="KAL0956503.1"/>
    </source>
</evidence>
<comment type="caution">
    <text evidence="3">The sequence shown here is derived from an EMBL/GenBank/DDBJ whole genome shotgun (WGS) entry which is preliminary data.</text>
</comment>
<dbReference type="InterPro" id="IPR050138">
    <property type="entry name" value="DHOase/Allantoinase_Hydrolase"/>
</dbReference>
<name>A0ABR3JM90_9AGAR</name>
<dbReference type="SUPFAM" id="SSF51338">
    <property type="entry name" value="Composite domain of metallo-dependent hydrolases"/>
    <property type="match status" value="1"/>
</dbReference>
<dbReference type="InterPro" id="IPR006680">
    <property type="entry name" value="Amidohydro-rel"/>
</dbReference>
<dbReference type="Pfam" id="PF01979">
    <property type="entry name" value="Amidohydro_1"/>
    <property type="match status" value="1"/>
</dbReference>
<keyword evidence="1" id="KW-0472">Membrane</keyword>
<proteinExistence type="predicted"/>
<dbReference type="InterPro" id="IPR011059">
    <property type="entry name" value="Metal-dep_hydrolase_composite"/>
</dbReference>
<dbReference type="Proteomes" id="UP001556367">
    <property type="component" value="Unassembled WGS sequence"/>
</dbReference>
<dbReference type="SUPFAM" id="SSF51556">
    <property type="entry name" value="Metallo-dependent hydrolases"/>
    <property type="match status" value="1"/>
</dbReference>
<feature type="transmembrane region" description="Helical" evidence="1">
    <location>
        <begin position="21"/>
        <end position="43"/>
    </location>
</feature>
<keyword evidence="1" id="KW-0812">Transmembrane</keyword>
<dbReference type="PANTHER" id="PTHR43668:SF5">
    <property type="entry name" value="AMIDOHYDROLASE 3 DOMAIN-CONTAINING PROTEIN"/>
    <property type="match status" value="1"/>
</dbReference>
<dbReference type="InterPro" id="IPR032466">
    <property type="entry name" value="Metal_Hydrolase"/>
</dbReference>
<dbReference type="PANTHER" id="PTHR43668">
    <property type="entry name" value="ALLANTOINASE"/>
    <property type="match status" value="1"/>
</dbReference>
<accession>A0ABR3JM90</accession>
<organism evidence="3 4">
    <name type="scientific">Hohenbuehelia grisea</name>
    <dbReference type="NCBI Taxonomy" id="104357"/>
    <lineage>
        <taxon>Eukaryota</taxon>
        <taxon>Fungi</taxon>
        <taxon>Dikarya</taxon>
        <taxon>Basidiomycota</taxon>
        <taxon>Agaricomycotina</taxon>
        <taxon>Agaricomycetes</taxon>
        <taxon>Agaricomycetidae</taxon>
        <taxon>Agaricales</taxon>
        <taxon>Pleurotineae</taxon>
        <taxon>Pleurotaceae</taxon>
        <taxon>Hohenbuehelia</taxon>
    </lineage>
</organism>
<keyword evidence="1" id="KW-1133">Transmembrane helix</keyword>
<sequence>MDILAVNATDGPAQRPPRAQLFRLLTFLCLALSLATFTLFTNWKAHEAAVVPLNAGDILQKCRWLDLKPAPPPGFHKRTNSDRYEAGTSPVLVKNATIWTGRVSGLEIIKGDILLNKGLIKAVGTVEGRDLSGLEDLVTVDAQGSWVTPGIVDIHSHIGVSSVPLLRGASDTDSTKGLVQPWLRSIDGLNTHDDTYRLSIAGGVTTTNVLPGSANSIGGQAFTIKLRSTKERSPSSMLLEPPFTFNGTEVESDHPLRWRQMKHACGEEPGRIYSATRMDTIWTLRQGYETARKIKDSQDEFCAKAEAGLWNELEGDFPEDLRWEALVDVLRGRVKIHIHCYEAVDLDGIVRLTNEFKFSIAAFHHAHEAYLVPDLLKKAYGHPPAVALFATAGRYKREAYRGSEYAPRILADKGVSVIMKSDHPLSDSRHLIYEAQQAHYYGLSSNLALASVTSTPATVAGLDHRVGFVKTGYDADVVIWDSHPLALGATAKQVYIDGIPQLASPHTVAKPESFQRVPKTPNFDKEAANAVKFDGLPPLAPAKPGDDRTEFVIFSNVSSMYRRSKGRVEEIFSAAEDGEAGVVVVKRGRVVCSGTSAACASSVRDVSAEEIDLEGGSLAPGLLSYGSPLGLQEIQGESSTYDGVVTDPLTGKVPEIVGGDDAVIRAVDGLQFATRDAYLAYRYGVVSAVVAPKASGFLAGLGTAFRTGAAHKLIDGAVIQDITALHIQISHVGVPSVSTQIAALRRLLLGGAHGELGSVFAAIADGKLPLVIAVQNADAMASIINLKKQVEEVTESRMRITFSGGLEAHLIATEIGLAEIGVILAQSRPPLWAWDERRIIPGPPLSKATALSVLLDANVTVGIGVHEQWPWAARNTRLDVAWAVLDAGANISKADAIALASVNLERLLGVHADSHDDDGDLIATKAGSILDMEAKVAGIISARSGGVFLV</sequence>
<dbReference type="EMBL" id="JASNQZ010000006">
    <property type="protein sequence ID" value="KAL0956503.1"/>
    <property type="molecule type" value="Genomic_DNA"/>
</dbReference>
<reference evidence="4" key="1">
    <citation type="submission" date="2024-06" db="EMBL/GenBank/DDBJ databases">
        <title>Multi-omics analyses provide insights into the biosynthesis of the anticancer antibiotic pleurotin in Hohenbuehelia grisea.</title>
        <authorList>
            <person name="Weaver J.A."/>
            <person name="Alberti F."/>
        </authorList>
    </citation>
    <scope>NUCLEOTIDE SEQUENCE [LARGE SCALE GENOMIC DNA]</scope>
    <source>
        <strain evidence="4">T-177</strain>
    </source>
</reference>
<dbReference type="Gene3D" id="3.20.20.140">
    <property type="entry name" value="Metal-dependent hydrolases"/>
    <property type="match status" value="2"/>
</dbReference>
<evidence type="ECO:0000259" key="2">
    <source>
        <dbReference type="Pfam" id="PF01979"/>
    </source>
</evidence>
<evidence type="ECO:0000256" key="1">
    <source>
        <dbReference type="SAM" id="Phobius"/>
    </source>
</evidence>
<evidence type="ECO:0000313" key="4">
    <source>
        <dbReference type="Proteomes" id="UP001556367"/>
    </source>
</evidence>
<feature type="domain" description="Amidohydrolase-related" evidence="2">
    <location>
        <begin position="146"/>
        <end position="490"/>
    </location>
</feature>
<keyword evidence="4" id="KW-1185">Reference proteome</keyword>
<protein>
    <recommendedName>
        <fullName evidence="2">Amidohydrolase-related domain-containing protein</fullName>
    </recommendedName>
</protein>